<accession>A0A7S3WRH9</accession>
<keyword evidence="1" id="KW-1133">Transmembrane helix</keyword>
<sequence>MDTTTNSLTGLSKAWVSMRMTNSYYVANKIISVILSTALACITLSYKPMIQEYANAVAADPTSNENEEAYKFIYWFLFIFYSFQAIDELIELYAVYFKREKGALGLLFEMNYFLGLAVSIYIAIFVFGNSAPAIAEYAALYNWLVFQMIILFVGVALSIFIYACMKSMQDKLTRKAVHVEKSD</sequence>
<gene>
    <name evidence="2" type="ORF">SACU0126_LOCUS21484</name>
</gene>
<proteinExistence type="predicted"/>
<name>A0A7S3WRH9_9SPIT</name>
<protein>
    <submittedName>
        <fullName evidence="2">Uncharacterized protein</fullName>
    </submittedName>
</protein>
<evidence type="ECO:0000256" key="1">
    <source>
        <dbReference type="SAM" id="Phobius"/>
    </source>
</evidence>
<feature type="transmembrane region" description="Helical" evidence="1">
    <location>
        <begin position="140"/>
        <end position="165"/>
    </location>
</feature>
<keyword evidence="1" id="KW-0472">Membrane</keyword>
<evidence type="ECO:0000313" key="2">
    <source>
        <dbReference type="EMBL" id="CAE0572632.1"/>
    </source>
</evidence>
<feature type="transmembrane region" description="Helical" evidence="1">
    <location>
        <begin position="106"/>
        <end position="128"/>
    </location>
</feature>
<dbReference type="AlphaFoldDB" id="A0A7S3WRH9"/>
<feature type="transmembrane region" description="Helical" evidence="1">
    <location>
        <begin position="72"/>
        <end position="94"/>
    </location>
</feature>
<keyword evidence="1" id="KW-0812">Transmembrane</keyword>
<feature type="transmembrane region" description="Helical" evidence="1">
    <location>
        <begin position="26"/>
        <end position="46"/>
    </location>
</feature>
<organism evidence="2">
    <name type="scientific">Strombidinopsis acuminata</name>
    <dbReference type="NCBI Taxonomy" id="141414"/>
    <lineage>
        <taxon>Eukaryota</taxon>
        <taxon>Sar</taxon>
        <taxon>Alveolata</taxon>
        <taxon>Ciliophora</taxon>
        <taxon>Intramacronucleata</taxon>
        <taxon>Spirotrichea</taxon>
        <taxon>Choreotrichia</taxon>
        <taxon>Choreotrichida</taxon>
        <taxon>Strombidinopsidae</taxon>
        <taxon>Strombidinopsis</taxon>
    </lineage>
</organism>
<reference evidence="2" key="1">
    <citation type="submission" date="2021-01" db="EMBL/GenBank/DDBJ databases">
        <authorList>
            <person name="Corre E."/>
            <person name="Pelletier E."/>
            <person name="Niang G."/>
            <person name="Scheremetjew M."/>
            <person name="Finn R."/>
            <person name="Kale V."/>
            <person name="Holt S."/>
            <person name="Cochrane G."/>
            <person name="Meng A."/>
            <person name="Brown T."/>
            <person name="Cohen L."/>
        </authorList>
    </citation>
    <scope>NUCLEOTIDE SEQUENCE</scope>
    <source>
        <strain evidence="2">SPMC142</strain>
    </source>
</reference>
<dbReference type="EMBL" id="HBIQ01067510">
    <property type="protein sequence ID" value="CAE0572632.1"/>
    <property type="molecule type" value="Transcribed_RNA"/>
</dbReference>